<dbReference type="InterPro" id="IPR003029">
    <property type="entry name" value="S1_domain"/>
</dbReference>
<dbReference type="GO" id="GO:0006352">
    <property type="term" value="P:DNA-templated transcription initiation"/>
    <property type="evidence" value="ECO:0007669"/>
    <property type="project" value="InterPro"/>
</dbReference>
<dbReference type="InterPro" id="IPR046399">
    <property type="entry name" value="RNApol_Rpo7"/>
</dbReference>
<dbReference type="Proteomes" id="UP000316292">
    <property type="component" value="Unassembled WGS sequence"/>
</dbReference>
<reference evidence="5 6" key="1">
    <citation type="journal article" date="2019" name="Nat. Microbiol.">
        <title>Mediterranean grassland soil C-N compound turnover is dependent on rainfall and depth, and is mediated by genomically divergent microorganisms.</title>
        <authorList>
            <person name="Diamond S."/>
            <person name="Andeer P.F."/>
            <person name="Li Z."/>
            <person name="Crits-Christoph A."/>
            <person name="Burstein D."/>
            <person name="Anantharaman K."/>
            <person name="Lane K.R."/>
            <person name="Thomas B.C."/>
            <person name="Pan C."/>
            <person name="Northen T.R."/>
            <person name="Banfield J.F."/>
        </authorList>
    </citation>
    <scope>NUCLEOTIDE SEQUENCE [LARGE SCALE GENOMIC DNA]</scope>
    <source>
        <strain evidence="5">WS_1</strain>
    </source>
</reference>
<dbReference type="CDD" id="cd04331">
    <property type="entry name" value="RNAP_E_N"/>
    <property type="match status" value="1"/>
</dbReference>
<keyword evidence="5" id="KW-0808">Transferase</keyword>
<proteinExistence type="inferred from homology"/>
<keyword evidence="3" id="KW-0804">Transcription</keyword>
<evidence type="ECO:0000256" key="3">
    <source>
        <dbReference type="ARBA" id="ARBA00023163"/>
    </source>
</evidence>
<evidence type="ECO:0000256" key="1">
    <source>
        <dbReference type="ARBA" id="ARBA00009307"/>
    </source>
</evidence>
<dbReference type="Gene3D" id="2.40.50.140">
    <property type="entry name" value="Nucleic acid-binding proteins"/>
    <property type="match status" value="1"/>
</dbReference>
<dbReference type="SMART" id="SM00316">
    <property type="entry name" value="S1"/>
    <property type="match status" value="1"/>
</dbReference>
<dbReference type="EMBL" id="VBOR01000068">
    <property type="protein sequence ID" value="TMQ48668.1"/>
    <property type="molecule type" value="Genomic_DNA"/>
</dbReference>
<dbReference type="AlphaFoldDB" id="A0A538SBC4"/>
<dbReference type="NCBIfam" id="TIGR00448">
    <property type="entry name" value="rpoE"/>
    <property type="match status" value="1"/>
</dbReference>
<evidence type="ECO:0000313" key="5">
    <source>
        <dbReference type="EMBL" id="TMQ48668.1"/>
    </source>
</evidence>
<keyword evidence="2 5" id="KW-0240">DNA-directed RNA polymerase</keyword>
<dbReference type="Gene3D" id="3.30.1490.120">
    <property type="entry name" value="RNA polymerase Rpb7-like, N-terminal domain"/>
    <property type="match status" value="1"/>
</dbReference>
<protein>
    <submittedName>
        <fullName evidence="5">DNA-directed RNA polymerase</fullName>
        <ecNumber evidence="5">2.7.7.6</ecNumber>
    </submittedName>
</protein>
<dbReference type="NCBIfam" id="NF006333">
    <property type="entry name" value="PRK08563.1"/>
    <property type="match status" value="1"/>
</dbReference>
<evidence type="ECO:0000313" key="6">
    <source>
        <dbReference type="Proteomes" id="UP000316292"/>
    </source>
</evidence>
<accession>A0A538SBC4</accession>
<dbReference type="Pfam" id="PF03876">
    <property type="entry name" value="SHS2_Rpb7-N"/>
    <property type="match status" value="1"/>
</dbReference>
<keyword evidence="5" id="KW-0548">Nucleotidyltransferase</keyword>
<dbReference type="InterPro" id="IPR004519">
    <property type="entry name" value="RNAP_E/RPC8"/>
</dbReference>
<comment type="caution">
    <text evidence="5">The sequence shown here is derived from an EMBL/GenBank/DDBJ whole genome shotgun (WGS) entry which is preliminary data.</text>
</comment>
<evidence type="ECO:0000256" key="2">
    <source>
        <dbReference type="ARBA" id="ARBA00022478"/>
    </source>
</evidence>
<dbReference type="InterPro" id="IPR045113">
    <property type="entry name" value="Rpb7-like"/>
</dbReference>
<dbReference type="PROSITE" id="PS50126">
    <property type="entry name" value="S1"/>
    <property type="match status" value="1"/>
</dbReference>
<name>A0A538SBC4_UNCEI</name>
<dbReference type="HAMAP" id="MF_00865">
    <property type="entry name" value="RNApol_arch_Rpo7"/>
    <property type="match status" value="1"/>
</dbReference>
<dbReference type="InterPro" id="IPR036898">
    <property type="entry name" value="RNA_pol_Rpb7-like_N_sf"/>
</dbReference>
<dbReference type="EC" id="2.7.7.6" evidence="5"/>
<dbReference type="SUPFAM" id="SSF50249">
    <property type="entry name" value="Nucleic acid-binding proteins"/>
    <property type="match status" value="1"/>
</dbReference>
<comment type="similarity">
    <text evidence="1">Belongs to the eukaryotic RPB7/RPC8 RNA polymerase subunit family.</text>
</comment>
<organism evidence="5 6">
    <name type="scientific">Eiseniibacteriota bacterium</name>
    <dbReference type="NCBI Taxonomy" id="2212470"/>
    <lineage>
        <taxon>Bacteria</taxon>
        <taxon>Candidatus Eiseniibacteriota</taxon>
    </lineage>
</organism>
<dbReference type="GO" id="GO:0003677">
    <property type="term" value="F:DNA binding"/>
    <property type="evidence" value="ECO:0007669"/>
    <property type="project" value="InterPro"/>
</dbReference>
<sequence length="192" mass="21652">MYQRVQREDVVRIPPERLGEDIDAVARELTRTTLEGKIGADKTLTLIASNIERVGEGRIVHGDGAVYQRVRYDALVFAPALQEIVEGTVVEILKFGAFVRFGPLDGLLHISQVMDDRVDVDEEGQRLIGKDTKRDLRIGDKVRTRIVAVSLNERAPRESKIGLTMRQPALGKLDWIEEDRARAEGRVRKRKG</sequence>
<dbReference type="PANTHER" id="PTHR12709:SF4">
    <property type="entry name" value="DNA-DIRECTED RNA POLYMERASE II SUBUNIT RPB7"/>
    <property type="match status" value="1"/>
</dbReference>
<dbReference type="InterPro" id="IPR005576">
    <property type="entry name" value="Rpb7-like_N"/>
</dbReference>
<dbReference type="Pfam" id="PF00575">
    <property type="entry name" value="S1"/>
    <property type="match status" value="1"/>
</dbReference>
<evidence type="ECO:0000259" key="4">
    <source>
        <dbReference type="PROSITE" id="PS50126"/>
    </source>
</evidence>
<gene>
    <name evidence="5" type="ORF">E6K71_06800</name>
</gene>
<dbReference type="PANTHER" id="PTHR12709">
    <property type="entry name" value="DNA-DIRECTED RNA POLYMERASE II, III"/>
    <property type="match status" value="1"/>
</dbReference>
<dbReference type="GO" id="GO:0003899">
    <property type="term" value="F:DNA-directed RNA polymerase activity"/>
    <property type="evidence" value="ECO:0007669"/>
    <property type="project" value="UniProtKB-EC"/>
</dbReference>
<dbReference type="SUPFAM" id="SSF88798">
    <property type="entry name" value="N-terminal, heterodimerisation domain of RBP7 (RpoE)"/>
    <property type="match status" value="1"/>
</dbReference>
<dbReference type="InterPro" id="IPR012340">
    <property type="entry name" value="NA-bd_OB-fold"/>
</dbReference>
<dbReference type="GO" id="GO:0000428">
    <property type="term" value="C:DNA-directed RNA polymerase complex"/>
    <property type="evidence" value="ECO:0007669"/>
    <property type="project" value="UniProtKB-KW"/>
</dbReference>
<dbReference type="CDD" id="cd04460">
    <property type="entry name" value="S1_RpoE"/>
    <property type="match status" value="1"/>
</dbReference>
<feature type="domain" description="S1 motif" evidence="4">
    <location>
        <begin position="82"/>
        <end position="166"/>
    </location>
</feature>